<dbReference type="Proteomes" id="UP001165561">
    <property type="component" value="Unassembled WGS sequence"/>
</dbReference>
<organism evidence="2 3">
    <name type="scientific">Georgenia halotolerans</name>
    <dbReference type="NCBI Taxonomy" id="3028317"/>
    <lineage>
        <taxon>Bacteria</taxon>
        <taxon>Bacillati</taxon>
        <taxon>Actinomycetota</taxon>
        <taxon>Actinomycetes</taxon>
        <taxon>Micrococcales</taxon>
        <taxon>Bogoriellaceae</taxon>
        <taxon>Georgenia</taxon>
    </lineage>
</organism>
<evidence type="ECO:0008006" key="4">
    <source>
        <dbReference type="Google" id="ProtNLM"/>
    </source>
</evidence>
<dbReference type="EMBL" id="JARACI010000930">
    <property type="protein sequence ID" value="MDD9206600.1"/>
    <property type="molecule type" value="Genomic_DNA"/>
</dbReference>
<feature type="chain" id="PRO_5046548029" description="SurA N-terminal domain-containing protein" evidence="1">
    <location>
        <begin position="28"/>
        <end position="177"/>
    </location>
</feature>
<accession>A0ABT5TWZ7</accession>
<comment type="caution">
    <text evidence="2">The sequence shown here is derived from an EMBL/GenBank/DDBJ whole genome shotgun (WGS) entry which is preliminary data.</text>
</comment>
<dbReference type="InterPro" id="IPR027304">
    <property type="entry name" value="Trigger_fact/SurA_dom_sf"/>
</dbReference>
<proteinExistence type="predicted"/>
<name>A0ABT5TWZ7_9MICO</name>
<dbReference type="PROSITE" id="PS51257">
    <property type="entry name" value="PROKAR_LIPOPROTEIN"/>
    <property type="match status" value="1"/>
</dbReference>
<evidence type="ECO:0000313" key="2">
    <source>
        <dbReference type="EMBL" id="MDD9206600.1"/>
    </source>
</evidence>
<keyword evidence="3" id="KW-1185">Reference proteome</keyword>
<feature type="signal peptide" evidence="1">
    <location>
        <begin position="1"/>
        <end position="27"/>
    </location>
</feature>
<sequence length="177" mass="18116">MARLRLVRPAHAWLAAALGLALAGCSAAPGTAAVVDGERITVDDVNEAAADYEAISGQDVLPAAVAYSLVDARFINDVAADHGVAFSDAQVADFFAEQAAAAGGQMPADGLSDAFLELGRSLMISANLGAGESTETIVEDYSAARQAADVEMNPRYGQLVDGQLAPVTHEWLVGSGA</sequence>
<dbReference type="SUPFAM" id="SSF109998">
    <property type="entry name" value="Triger factor/SurA peptide-binding domain-like"/>
    <property type="match status" value="1"/>
</dbReference>
<gene>
    <name evidence="2" type="ORF">PU560_08995</name>
</gene>
<evidence type="ECO:0000256" key="1">
    <source>
        <dbReference type="SAM" id="SignalP"/>
    </source>
</evidence>
<keyword evidence="1" id="KW-0732">Signal</keyword>
<evidence type="ECO:0000313" key="3">
    <source>
        <dbReference type="Proteomes" id="UP001165561"/>
    </source>
</evidence>
<reference evidence="2" key="1">
    <citation type="submission" date="2023-02" db="EMBL/GenBank/DDBJ databases">
        <title>Georgenia sp.10Sc9-8, isolated from a soil sample collected from the Taklamakan desert.</title>
        <authorList>
            <person name="Liu S."/>
        </authorList>
    </citation>
    <scope>NUCLEOTIDE SEQUENCE</scope>
    <source>
        <strain evidence="2">10Sc9-8</strain>
    </source>
</reference>
<protein>
    <recommendedName>
        <fullName evidence="4">SurA N-terminal domain-containing protein</fullName>
    </recommendedName>
</protein>